<dbReference type="AlphaFoldDB" id="A0A2X2X191"/>
<keyword evidence="6" id="KW-1185">Reference proteome</keyword>
<proteinExistence type="predicted"/>
<dbReference type="GO" id="GO:0000156">
    <property type="term" value="F:phosphorelay response regulator activity"/>
    <property type="evidence" value="ECO:0007669"/>
    <property type="project" value="InterPro"/>
</dbReference>
<feature type="domain" description="Response regulatory" evidence="2">
    <location>
        <begin position="3"/>
        <end position="116"/>
    </location>
</feature>
<feature type="modified residue" description="4-aspartylphosphate" evidence="1">
    <location>
        <position position="55"/>
    </location>
</feature>
<feature type="domain" description="HTH LytTR-type" evidence="3">
    <location>
        <begin position="144"/>
        <end position="248"/>
    </location>
</feature>
<dbReference type="SMART" id="SM00448">
    <property type="entry name" value="REC"/>
    <property type="match status" value="1"/>
</dbReference>
<evidence type="ECO:0000313" key="4">
    <source>
        <dbReference type="EMBL" id="SDI13687.1"/>
    </source>
</evidence>
<dbReference type="GO" id="GO:0003677">
    <property type="term" value="F:DNA binding"/>
    <property type="evidence" value="ECO:0007669"/>
    <property type="project" value="InterPro"/>
</dbReference>
<dbReference type="InterPro" id="IPR046947">
    <property type="entry name" value="LytR-like"/>
</dbReference>
<keyword evidence="1" id="KW-0597">Phosphoprotein</keyword>
<gene>
    <name evidence="5" type="primary">yehT_5</name>
    <name evidence="5" type="ORF">NCTC13492_03528</name>
    <name evidence="4" type="ORF">SAMN05421542_0184</name>
</gene>
<reference evidence="5 7" key="2">
    <citation type="submission" date="2018-06" db="EMBL/GenBank/DDBJ databases">
        <authorList>
            <consortium name="Pathogen Informatics"/>
            <person name="Doyle S."/>
        </authorList>
    </citation>
    <scope>NUCLEOTIDE SEQUENCE [LARGE SCALE GENOMIC DNA]</scope>
    <source>
        <strain evidence="5 7">NCTC13492</strain>
    </source>
</reference>
<dbReference type="CDD" id="cd17536">
    <property type="entry name" value="REC_YesN-like"/>
    <property type="match status" value="1"/>
</dbReference>
<dbReference type="InterPro" id="IPR007492">
    <property type="entry name" value="LytTR_DNA-bd_dom"/>
</dbReference>
<dbReference type="RefSeq" id="WP_089732675.1">
    <property type="nucleotide sequence ID" value="NZ_FNEG01000001.1"/>
</dbReference>
<sequence length="254" mass="29061">MLRAIVIDDNQEIRKKNCTLIKANCPNITIIGQADSVESGVEIIRQLSPDIVFLDIEMPDGTGFDLLQKLSPITFKIIFITGYEDFAIKAFRFSAIDYLLKPLNANELVEAVKKAEEILSKDIFDIKLNNLFANLERPKNLQNLILKTADKIYSVNIQDVVNCESDKNYTTFYFINAPKLVVSTNLKEYENLLTPFNFFRTHQSHLINMAYFDHYIKTDGGNTVVMKNKVAIPLSVRKKEDFLLLLQNLQVQGF</sequence>
<evidence type="ECO:0000259" key="2">
    <source>
        <dbReference type="PROSITE" id="PS50110"/>
    </source>
</evidence>
<dbReference type="PROSITE" id="PS50930">
    <property type="entry name" value="HTH_LYTTR"/>
    <property type="match status" value="1"/>
</dbReference>
<evidence type="ECO:0000313" key="5">
    <source>
        <dbReference type="EMBL" id="SQB46454.1"/>
    </source>
</evidence>
<dbReference type="PANTHER" id="PTHR37299:SF1">
    <property type="entry name" value="STAGE 0 SPORULATION PROTEIN A HOMOLOG"/>
    <property type="match status" value="1"/>
</dbReference>
<dbReference type="Pfam" id="PF00072">
    <property type="entry name" value="Response_reg"/>
    <property type="match status" value="1"/>
</dbReference>
<dbReference type="PROSITE" id="PS50110">
    <property type="entry name" value="RESPONSE_REGULATORY"/>
    <property type="match status" value="1"/>
</dbReference>
<reference evidence="4 6" key="1">
    <citation type="submission" date="2016-10" db="EMBL/GenBank/DDBJ databases">
        <authorList>
            <person name="Varghese N."/>
            <person name="Submissions S."/>
        </authorList>
    </citation>
    <scope>NUCLEOTIDE SEQUENCE [LARGE SCALE GENOMIC DNA]</scope>
    <source>
        <strain evidence="4 6">DSM 19299</strain>
    </source>
</reference>
<dbReference type="Gene3D" id="3.40.50.2300">
    <property type="match status" value="1"/>
</dbReference>
<protein>
    <submittedName>
        <fullName evidence="5">Probable transcriptional regulatory protein YehT</fullName>
    </submittedName>
    <submittedName>
        <fullName evidence="4">Two component transcriptional regulator, LytTR family</fullName>
    </submittedName>
</protein>
<dbReference type="InterPro" id="IPR001789">
    <property type="entry name" value="Sig_transdc_resp-reg_receiver"/>
</dbReference>
<organism evidence="5 7">
    <name type="scientific">Chryseobacterium jejuense</name>
    <dbReference type="NCBI Taxonomy" id="445960"/>
    <lineage>
        <taxon>Bacteria</taxon>
        <taxon>Pseudomonadati</taxon>
        <taxon>Bacteroidota</taxon>
        <taxon>Flavobacteriia</taxon>
        <taxon>Flavobacteriales</taxon>
        <taxon>Weeksellaceae</taxon>
        <taxon>Chryseobacterium group</taxon>
        <taxon>Chryseobacterium</taxon>
    </lineage>
</organism>
<evidence type="ECO:0000256" key="1">
    <source>
        <dbReference type="PROSITE-ProRule" id="PRU00169"/>
    </source>
</evidence>
<evidence type="ECO:0000313" key="7">
    <source>
        <dbReference type="Proteomes" id="UP000251670"/>
    </source>
</evidence>
<dbReference type="Gene3D" id="2.40.50.1020">
    <property type="entry name" value="LytTr DNA-binding domain"/>
    <property type="match status" value="1"/>
</dbReference>
<dbReference type="STRING" id="445960.SAMN05421542_0184"/>
<dbReference type="InterPro" id="IPR011006">
    <property type="entry name" value="CheY-like_superfamily"/>
</dbReference>
<accession>A0A2X2X191</accession>
<name>A0A2X2X191_CHRJE</name>
<dbReference type="SMART" id="SM00850">
    <property type="entry name" value="LytTR"/>
    <property type="match status" value="1"/>
</dbReference>
<dbReference type="PANTHER" id="PTHR37299">
    <property type="entry name" value="TRANSCRIPTIONAL REGULATOR-RELATED"/>
    <property type="match status" value="1"/>
</dbReference>
<dbReference type="OrthoDB" id="2168082at2"/>
<evidence type="ECO:0000313" key="6">
    <source>
        <dbReference type="Proteomes" id="UP000199426"/>
    </source>
</evidence>
<dbReference type="Proteomes" id="UP000251670">
    <property type="component" value="Unassembled WGS sequence"/>
</dbReference>
<evidence type="ECO:0000259" key="3">
    <source>
        <dbReference type="PROSITE" id="PS50930"/>
    </source>
</evidence>
<dbReference type="Pfam" id="PF04397">
    <property type="entry name" value="LytTR"/>
    <property type="match status" value="1"/>
</dbReference>
<dbReference type="EMBL" id="FNEG01000001">
    <property type="protein sequence ID" value="SDI13687.1"/>
    <property type="molecule type" value="Genomic_DNA"/>
</dbReference>
<dbReference type="EMBL" id="UAWB01000013">
    <property type="protein sequence ID" value="SQB46454.1"/>
    <property type="molecule type" value="Genomic_DNA"/>
</dbReference>
<dbReference type="SUPFAM" id="SSF52172">
    <property type="entry name" value="CheY-like"/>
    <property type="match status" value="1"/>
</dbReference>
<dbReference type="Proteomes" id="UP000199426">
    <property type="component" value="Unassembled WGS sequence"/>
</dbReference>